<reference evidence="3" key="2">
    <citation type="submission" date="2021-08" db="EMBL/GenBank/DDBJ databases">
        <authorList>
            <person name="Tani A."/>
            <person name="Ola A."/>
            <person name="Ogura Y."/>
            <person name="Katsura K."/>
            <person name="Hayashi T."/>
        </authorList>
    </citation>
    <scope>NUCLEOTIDE SEQUENCE</scope>
    <source>
        <strain evidence="3">KCTC 52305</strain>
    </source>
</reference>
<keyword evidence="4" id="KW-1185">Reference proteome</keyword>
<dbReference type="RefSeq" id="WP_128560953.1">
    <property type="nucleotide sequence ID" value="NZ_BPQH01000001.1"/>
</dbReference>
<evidence type="ECO:0000313" key="3">
    <source>
        <dbReference type="EMBL" id="GJD47760.1"/>
    </source>
</evidence>
<reference evidence="3" key="1">
    <citation type="journal article" date="2021" name="Front. Microbiol.">
        <title>Comprehensive Comparative Genomics and Phenotyping of Methylobacterium Species.</title>
        <authorList>
            <person name="Alessa O."/>
            <person name="Ogura Y."/>
            <person name="Fujitani Y."/>
            <person name="Takami H."/>
            <person name="Hayashi T."/>
            <person name="Sahin N."/>
            <person name="Tani A."/>
        </authorList>
    </citation>
    <scope>NUCLEOTIDE SEQUENCE</scope>
    <source>
        <strain evidence="3">KCTC 52305</strain>
    </source>
</reference>
<accession>A0ABQ4QR29</accession>
<proteinExistence type="predicted"/>
<organism evidence="3 4">
    <name type="scientific">Methylobacterium crusticola</name>
    <dbReference type="NCBI Taxonomy" id="1697972"/>
    <lineage>
        <taxon>Bacteria</taxon>
        <taxon>Pseudomonadati</taxon>
        <taxon>Pseudomonadota</taxon>
        <taxon>Alphaproteobacteria</taxon>
        <taxon>Hyphomicrobiales</taxon>
        <taxon>Methylobacteriaceae</taxon>
        <taxon>Methylobacterium</taxon>
    </lineage>
</organism>
<dbReference type="PANTHER" id="PTHR37951">
    <property type="entry name" value="CYTOPLASMIC PROTEIN-RELATED"/>
    <property type="match status" value="1"/>
</dbReference>
<evidence type="ECO:0000259" key="2">
    <source>
        <dbReference type="Pfam" id="PF06812"/>
    </source>
</evidence>
<gene>
    <name evidence="3" type="ORF">OPKNFCMD_0470</name>
</gene>
<keyword evidence="1" id="KW-0175">Coiled coil</keyword>
<dbReference type="PANTHER" id="PTHR37951:SF1">
    <property type="entry name" value="TYPE VI SECRETION SYSTEM COMPONENT TSSA1"/>
    <property type="match status" value="1"/>
</dbReference>
<feature type="domain" description="ImpA N-terminal" evidence="2">
    <location>
        <begin position="11"/>
        <end position="139"/>
    </location>
</feature>
<dbReference type="InterPro" id="IPR010657">
    <property type="entry name" value="ImpA_N"/>
</dbReference>
<dbReference type="Proteomes" id="UP001055167">
    <property type="component" value="Unassembled WGS sequence"/>
</dbReference>
<evidence type="ECO:0000313" key="4">
    <source>
        <dbReference type="Proteomes" id="UP001055167"/>
    </source>
</evidence>
<protein>
    <recommendedName>
        <fullName evidence="2">ImpA N-terminal domain-containing protein</fullName>
    </recommendedName>
</protein>
<evidence type="ECO:0000256" key="1">
    <source>
        <dbReference type="SAM" id="Coils"/>
    </source>
</evidence>
<dbReference type="Pfam" id="PF06812">
    <property type="entry name" value="ImpA_N"/>
    <property type="match status" value="1"/>
</dbReference>
<feature type="coiled-coil region" evidence="1">
    <location>
        <begin position="176"/>
        <end position="230"/>
    </location>
</feature>
<comment type="caution">
    <text evidence="3">The sequence shown here is derived from an EMBL/GenBank/DDBJ whole genome shotgun (WGS) entry which is preliminary data.</text>
</comment>
<dbReference type="EMBL" id="BPQH01000001">
    <property type="protein sequence ID" value="GJD47760.1"/>
    <property type="molecule type" value="Genomic_DNA"/>
</dbReference>
<name>A0ABQ4QR29_9HYPH</name>
<dbReference type="InterPro" id="IPR017740">
    <property type="entry name" value="TssA-like"/>
</dbReference>
<sequence>MAALNFSDFEAPLSASDPCGPDLDLEGDPAFMQYMAGAENALPPAYFERDDEGRLKPFDRSAYDFKAQVAAIGVLLARTRDLRLLALGGRLCALDRDLDGCSRCLALVADLLRDSWEEVHPRAEDGDYSYRIGVLQALDDMPTMILPLQHLPLFTNRRFGPISYRTVVVASGESPARDGEKAIDQVELERALAEAEPADLAAAREGVARLAEAARRIAAVTAEQAGAENAVRLDRVEAFARQVAKFLEPDAAGPGADAPAGEADGVAPVPGGTAAAALPPSGRVTSAAAAAAALAAVSEYFRRHEPSSPATLLVRQAERLIGLPFQEVIRALLPNHAEGATLYIGPRPEKSFQLRVDRIAEILGEETGERGLPSGADGDAPPPAYEVASRAGAVALLKEVAAFYRASEPSSPIPLFTDRACAMINQDFLSILSDVLPGVRLARESD</sequence>